<evidence type="ECO:0000313" key="4">
    <source>
        <dbReference type="EMBL" id="EOA25115.1"/>
    </source>
</evidence>
<dbReference type="SMART" id="SM00061">
    <property type="entry name" value="MATH"/>
    <property type="match status" value="1"/>
</dbReference>
<dbReference type="InterPro" id="IPR002083">
    <property type="entry name" value="MATH/TRAF_dom"/>
</dbReference>
<keyword evidence="5" id="KW-1185">Reference proteome</keyword>
<gene>
    <name evidence="4" type="ORF">CARUB_v10018423mg</name>
</gene>
<proteinExistence type="predicted"/>
<accession>R0HIT4</accession>
<dbReference type="CDD" id="cd00121">
    <property type="entry name" value="MATH"/>
    <property type="match status" value="1"/>
</dbReference>
<dbReference type="Pfam" id="PF22486">
    <property type="entry name" value="MATH_2"/>
    <property type="match status" value="1"/>
</dbReference>
<evidence type="ECO:0000259" key="3">
    <source>
        <dbReference type="PROSITE" id="PS50144"/>
    </source>
</evidence>
<dbReference type="PROSITE" id="PS50144">
    <property type="entry name" value="MATH"/>
    <property type="match status" value="1"/>
</dbReference>
<evidence type="ECO:0000256" key="2">
    <source>
        <dbReference type="SAM" id="MobiDB-lite"/>
    </source>
</evidence>
<protein>
    <recommendedName>
        <fullName evidence="3">MATH domain-containing protein</fullName>
    </recommendedName>
</protein>
<feature type="non-terminal residue" evidence="4">
    <location>
        <position position="1"/>
    </location>
</feature>
<dbReference type="InterPro" id="IPR008974">
    <property type="entry name" value="TRAF-like"/>
</dbReference>
<dbReference type="Proteomes" id="UP000029121">
    <property type="component" value="Unassembled WGS sequence"/>
</dbReference>
<evidence type="ECO:0000313" key="5">
    <source>
        <dbReference type="Proteomes" id="UP000029121"/>
    </source>
</evidence>
<name>R0HIT4_9BRAS</name>
<dbReference type="SUPFAM" id="SSF49599">
    <property type="entry name" value="TRAF domain-like"/>
    <property type="match status" value="1"/>
</dbReference>
<feature type="region of interest" description="Disordered" evidence="2">
    <location>
        <begin position="155"/>
        <end position="175"/>
    </location>
</feature>
<sequence length="193" mass="21830">LYQEESYIASMTKKVGKKFAWVIKNFSSLQCDKFYSVPFQIDDCKWRILAYPKGDNCDHLSLFLEIADVASLPSGWRRYVKLRLSVVKQSTIWGFPAMLPLTNLHDKDGGFLVNGELMIVAELDVLDVIGTLVALENPEDASKLVSKKKENVGVESNDLLKKTSPPNESNNVNGIKQARLQRIEDELQKLNQK</sequence>
<dbReference type="AlphaFoldDB" id="R0HIT4"/>
<evidence type="ECO:0000256" key="1">
    <source>
        <dbReference type="ARBA" id="ARBA00023054"/>
    </source>
</evidence>
<reference evidence="5" key="1">
    <citation type="journal article" date="2013" name="Nat. Genet.">
        <title>The Capsella rubella genome and the genomic consequences of rapid mating system evolution.</title>
        <authorList>
            <person name="Slotte T."/>
            <person name="Hazzouri K.M."/>
            <person name="Agren J.A."/>
            <person name="Koenig D."/>
            <person name="Maumus F."/>
            <person name="Guo Y.L."/>
            <person name="Steige K."/>
            <person name="Platts A.E."/>
            <person name="Escobar J.S."/>
            <person name="Newman L.K."/>
            <person name="Wang W."/>
            <person name="Mandakova T."/>
            <person name="Vello E."/>
            <person name="Smith L.M."/>
            <person name="Henz S.R."/>
            <person name="Steffen J."/>
            <person name="Takuno S."/>
            <person name="Brandvain Y."/>
            <person name="Coop G."/>
            <person name="Andolfatto P."/>
            <person name="Hu T.T."/>
            <person name="Blanchette M."/>
            <person name="Clark R.M."/>
            <person name="Quesneville H."/>
            <person name="Nordborg M."/>
            <person name="Gaut B.S."/>
            <person name="Lysak M.A."/>
            <person name="Jenkins J."/>
            <person name="Grimwood J."/>
            <person name="Chapman J."/>
            <person name="Prochnik S."/>
            <person name="Shu S."/>
            <person name="Rokhsar D."/>
            <person name="Schmutz J."/>
            <person name="Weigel D."/>
            <person name="Wright S.I."/>
        </authorList>
    </citation>
    <scope>NUCLEOTIDE SEQUENCE [LARGE SCALE GENOMIC DNA]</scope>
    <source>
        <strain evidence="5">cv. Monte Gargano</strain>
    </source>
</reference>
<dbReference type="EMBL" id="KB870809">
    <property type="protein sequence ID" value="EOA25115.1"/>
    <property type="molecule type" value="Genomic_DNA"/>
</dbReference>
<dbReference type="InterPro" id="IPR050804">
    <property type="entry name" value="MCC"/>
</dbReference>
<dbReference type="Gene3D" id="2.60.210.10">
    <property type="entry name" value="Apoptosis, Tumor Necrosis Factor Receptor Associated Protein 2, Chain A"/>
    <property type="match status" value="1"/>
</dbReference>
<organism evidence="4 5">
    <name type="scientific">Capsella rubella</name>
    <dbReference type="NCBI Taxonomy" id="81985"/>
    <lineage>
        <taxon>Eukaryota</taxon>
        <taxon>Viridiplantae</taxon>
        <taxon>Streptophyta</taxon>
        <taxon>Embryophyta</taxon>
        <taxon>Tracheophyta</taxon>
        <taxon>Spermatophyta</taxon>
        <taxon>Magnoliopsida</taxon>
        <taxon>eudicotyledons</taxon>
        <taxon>Gunneridae</taxon>
        <taxon>Pentapetalae</taxon>
        <taxon>rosids</taxon>
        <taxon>malvids</taxon>
        <taxon>Brassicales</taxon>
        <taxon>Brassicaceae</taxon>
        <taxon>Camelineae</taxon>
        <taxon>Capsella</taxon>
    </lineage>
</organism>
<dbReference type="eggNOG" id="KOG1987">
    <property type="taxonomic scope" value="Eukaryota"/>
</dbReference>
<keyword evidence="1" id="KW-0175">Coiled coil</keyword>
<dbReference type="PANTHER" id="PTHR46236">
    <property type="entry name" value="TRAF-LIKE SUPERFAMILY PROTEIN"/>
    <property type="match status" value="1"/>
</dbReference>
<feature type="domain" description="MATH" evidence="3">
    <location>
        <begin position="16"/>
        <end position="123"/>
    </location>
</feature>
<feature type="compositionally biased region" description="Polar residues" evidence="2">
    <location>
        <begin position="164"/>
        <end position="174"/>
    </location>
</feature>
<dbReference type="PANTHER" id="PTHR46236:SF33">
    <property type="entry name" value="MEPRIN AND TRAF-LIKE DOMAIN-CONTAINING PROTEIN-RELATED"/>
    <property type="match status" value="1"/>
</dbReference>